<dbReference type="Proteomes" id="UP001139347">
    <property type="component" value="Unassembled WGS sequence"/>
</dbReference>
<reference evidence="2" key="1">
    <citation type="submission" date="2022-04" db="EMBL/GenBank/DDBJ databases">
        <title>Paenibacillus mangrovi sp. nov., a novel endophytic bacterium isolated from bark of Kandelia candel.</title>
        <authorList>
            <person name="Tuo L."/>
        </authorList>
    </citation>
    <scope>NUCLEOTIDE SEQUENCE</scope>
    <source>
        <strain evidence="2">KQZ6P-2</strain>
    </source>
</reference>
<sequence length="113" mass="12252">MDIGNLVIGVIVGLIYFTVGLAMKIKPSHDISSLNRRYGISRPAESEHFWRVAGGYSANLMMLIGAILIVISVVCSLWVQGTAGFVVILAAAVALAVLMIVLVERRLRKTARK</sequence>
<comment type="caution">
    <text evidence="2">The sequence shown here is derived from an EMBL/GenBank/DDBJ whole genome shotgun (WGS) entry which is preliminary data.</text>
</comment>
<keyword evidence="1" id="KW-0472">Membrane</keyword>
<organism evidence="2 3">
    <name type="scientific">Paenibacillus mangrovi</name>
    <dbReference type="NCBI Taxonomy" id="2931978"/>
    <lineage>
        <taxon>Bacteria</taxon>
        <taxon>Bacillati</taxon>
        <taxon>Bacillota</taxon>
        <taxon>Bacilli</taxon>
        <taxon>Bacillales</taxon>
        <taxon>Paenibacillaceae</taxon>
        <taxon>Paenibacillus</taxon>
    </lineage>
</organism>
<keyword evidence="3" id="KW-1185">Reference proteome</keyword>
<keyword evidence="1" id="KW-0812">Transmembrane</keyword>
<dbReference type="AlphaFoldDB" id="A0A9X1WKB8"/>
<dbReference type="InterPro" id="IPR025962">
    <property type="entry name" value="SdpI/YhfL"/>
</dbReference>
<protein>
    <recommendedName>
        <fullName evidence="4">SdpI/YhfL protein family</fullName>
    </recommendedName>
</protein>
<dbReference type="Pfam" id="PF13630">
    <property type="entry name" value="SdpI"/>
    <property type="match status" value="1"/>
</dbReference>
<accession>A0A9X1WKB8</accession>
<name>A0A9X1WKB8_9BACL</name>
<feature type="transmembrane region" description="Helical" evidence="1">
    <location>
        <begin position="85"/>
        <end position="103"/>
    </location>
</feature>
<evidence type="ECO:0000313" key="3">
    <source>
        <dbReference type="Proteomes" id="UP001139347"/>
    </source>
</evidence>
<feature type="transmembrane region" description="Helical" evidence="1">
    <location>
        <begin position="60"/>
        <end position="79"/>
    </location>
</feature>
<evidence type="ECO:0008006" key="4">
    <source>
        <dbReference type="Google" id="ProtNLM"/>
    </source>
</evidence>
<feature type="transmembrane region" description="Helical" evidence="1">
    <location>
        <begin position="6"/>
        <end position="23"/>
    </location>
</feature>
<proteinExistence type="predicted"/>
<dbReference type="RefSeq" id="WP_244720423.1">
    <property type="nucleotide sequence ID" value="NZ_JALIRP010000001.1"/>
</dbReference>
<evidence type="ECO:0000313" key="2">
    <source>
        <dbReference type="EMBL" id="MCJ8010902.1"/>
    </source>
</evidence>
<dbReference type="EMBL" id="JALIRP010000001">
    <property type="protein sequence ID" value="MCJ8010902.1"/>
    <property type="molecule type" value="Genomic_DNA"/>
</dbReference>
<evidence type="ECO:0000256" key="1">
    <source>
        <dbReference type="SAM" id="Phobius"/>
    </source>
</evidence>
<keyword evidence="1" id="KW-1133">Transmembrane helix</keyword>
<gene>
    <name evidence="2" type="ORF">MUG84_03970</name>
</gene>